<dbReference type="InterPro" id="IPR051314">
    <property type="entry name" value="AAA_ATPase_RarA/MGS1/WRNIP1"/>
</dbReference>
<dbReference type="GO" id="GO:0016887">
    <property type="term" value="F:ATP hydrolysis activity"/>
    <property type="evidence" value="ECO:0007669"/>
    <property type="project" value="InterPro"/>
</dbReference>
<evidence type="ECO:0000256" key="10">
    <source>
        <dbReference type="SAM" id="MobiDB-lite"/>
    </source>
</evidence>
<dbReference type="InterPro" id="IPR027417">
    <property type="entry name" value="P-loop_NTPase"/>
</dbReference>
<dbReference type="PROSITE" id="PS51908">
    <property type="entry name" value="ZF_UBZ4"/>
    <property type="match status" value="1"/>
</dbReference>
<keyword evidence="2" id="KW-0479">Metal-binding</keyword>
<dbReference type="InterPro" id="IPR032423">
    <property type="entry name" value="AAA_assoc_2"/>
</dbReference>
<dbReference type="CDD" id="cd00009">
    <property type="entry name" value="AAA"/>
    <property type="match status" value="1"/>
</dbReference>
<keyword evidence="4 9" id="KW-0227">DNA damage</keyword>
<dbReference type="InterPro" id="IPR006642">
    <property type="entry name" value="Rad18_UBZ4"/>
</dbReference>
<dbReference type="AlphaFoldDB" id="A0AAD9FU85"/>
<dbReference type="GO" id="GO:0017116">
    <property type="term" value="F:single-stranded DNA helicase activity"/>
    <property type="evidence" value="ECO:0007669"/>
    <property type="project" value="TreeGrafter"/>
</dbReference>
<dbReference type="GO" id="GO:0008270">
    <property type="term" value="F:zinc ion binding"/>
    <property type="evidence" value="ECO:0007669"/>
    <property type="project" value="UniProtKB-KW"/>
</dbReference>
<evidence type="ECO:0000256" key="2">
    <source>
        <dbReference type="ARBA" id="ARBA00022723"/>
    </source>
</evidence>
<keyword evidence="7" id="KW-0067">ATP-binding</keyword>
<name>A0AAD9FU85_PAPLA</name>
<feature type="compositionally biased region" description="Polar residues" evidence="10">
    <location>
        <begin position="29"/>
        <end position="46"/>
    </location>
</feature>
<sequence length="603" mass="66013">VTCPICERQLPEQDINLHLDLQCPGTPAGPSTSQTASWERQPSSTRPKVETRDSQGSSRGSIEDVSAVDETPTSAKQRKEGPVAGIFGSKAAKRESKDVFEASERAPGRPGGTKRELSSLEGKREEKKPRVNPLTANQPLAERSRPSTLSAYVGQEDIVGPGSLLRASIERGELTGSLILWGPPGCGKTTLARLIARTANAEFKELSATSSGTADVRQVFEQAKNGLKLTGRKTILMVDEIHRFNKSQQDLFLPYVENGWVQLIGATTENPSFKVNGALLSRCQVFTLSPHTPESLQKILSNALHSYPSAIPHLPAGLLPFLADVADGDARQALNSLELALKVCESSYRQTTLDEGPELDEEARKKRDAGLMEAVRKGLKKGYDRTGEERYDMISALHKCLRGSDGSAAMYWLARMITGGEDPLYIARRLIVVASEDVGLADNHALPLAMATYQACQTIGLPECRINLAHCVAYLAEAPKSTRSYTAYKRAEALCQEPPLPGVPLQIRNAPTKLMKKLGYGKEYSYNPDYAHPVINEYLPFTIGEHSSYASDPAKHILRSHEVEMSLKEWNEGKLSDWELAVQGGKEWEGRRSRGDSHDPSTA</sequence>
<evidence type="ECO:0000256" key="5">
    <source>
        <dbReference type="ARBA" id="ARBA00022771"/>
    </source>
</evidence>
<dbReference type="PANTHER" id="PTHR13779:SF7">
    <property type="entry name" value="ATPASE WRNIP1"/>
    <property type="match status" value="1"/>
</dbReference>
<evidence type="ECO:0000259" key="11">
    <source>
        <dbReference type="PROSITE" id="PS51908"/>
    </source>
</evidence>
<evidence type="ECO:0000256" key="1">
    <source>
        <dbReference type="ARBA" id="ARBA00008959"/>
    </source>
</evidence>
<keyword evidence="3" id="KW-0547">Nucleotide-binding</keyword>
<feature type="non-terminal residue" evidence="12">
    <location>
        <position position="603"/>
    </location>
</feature>
<organism evidence="12 13">
    <name type="scientific">Papiliotrema laurentii</name>
    <name type="common">Cryptococcus laurentii</name>
    <dbReference type="NCBI Taxonomy" id="5418"/>
    <lineage>
        <taxon>Eukaryota</taxon>
        <taxon>Fungi</taxon>
        <taxon>Dikarya</taxon>
        <taxon>Basidiomycota</taxon>
        <taxon>Agaricomycotina</taxon>
        <taxon>Tremellomycetes</taxon>
        <taxon>Tremellales</taxon>
        <taxon>Rhynchogastremaceae</taxon>
        <taxon>Papiliotrema</taxon>
    </lineage>
</organism>
<protein>
    <recommendedName>
        <fullName evidence="11">UBZ4-type domain-containing protein</fullName>
    </recommendedName>
</protein>
<evidence type="ECO:0000256" key="3">
    <source>
        <dbReference type="ARBA" id="ARBA00022741"/>
    </source>
</evidence>
<dbReference type="SUPFAM" id="SSF48019">
    <property type="entry name" value="post-AAA+ oligomerization domain-like"/>
    <property type="match status" value="1"/>
</dbReference>
<accession>A0AAD9FU85</accession>
<dbReference type="GO" id="GO:0006271">
    <property type="term" value="P:DNA strand elongation involved in DNA replication"/>
    <property type="evidence" value="ECO:0007669"/>
    <property type="project" value="UniProtKB-ARBA"/>
</dbReference>
<dbReference type="GO" id="GO:0000731">
    <property type="term" value="P:DNA synthesis involved in DNA repair"/>
    <property type="evidence" value="ECO:0007669"/>
    <property type="project" value="TreeGrafter"/>
</dbReference>
<feature type="compositionally biased region" description="Basic and acidic residues" evidence="10">
    <location>
        <begin position="92"/>
        <end position="129"/>
    </location>
</feature>
<comment type="caution">
    <text evidence="12">The sequence shown here is derived from an EMBL/GenBank/DDBJ whole genome shotgun (WGS) entry which is preliminary data.</text>
</comment>
<dbReference type="InterPro" id="IPR021886">
    <property type="entry name" value="MgsA_C"/>
</dbReference>
<dbReference type="GO" id="GO:0008047">
    <property type="term" value="F:enzyme activator activity"/>
    <property type="evidence" value="ECO:0007669"/>
    <property type="project" value="TreeGrafter"/>
</dbReference>
<dbReference type="CDD" id="cd18139">
    <property type="entry name" value="HLD_clamp_RarA"/>
    <property type="match status" value="1"/>
</dbReference>
<dbReference type="Gene3D" id="1.10.8.60">
    <property type="match status" value="1"/>
</dbReference>
<dbReference type="Proteomes" id="UP001182556">
    <property type="component" value="Unassembled WGS sequence"/>
</dbReference>
<evidence type="ECO:0000256" key="4">
    <source>
        <dbReference type="ARBA" id="ARBA00022763"/>
    </source>
</evidence>
<dbReference type="Gene3D" id="1.10.3710.10">
    <property type="entry name" value="DNA polymerase III clamp loader subunits, C-terminal domain"/>
    <property type="match status" value="1"/>
</dbReference>
<dbReference type="EMBL" id="JAODAN010000002">
    <property type="protein sequence ID" value="KAK1926355.1"/>
    <property type="molecule type" value="Genomic_DNA"/>
</dbReference>
<evidence type="ECO:0000313" key="13">
    <source>
        <dbReference type="Proteomes" id="UP001182556"/>
    </source>
</evidence>
<dbReference type="GO" id="GO:0003677">
    <property type="term" value="F:DNA binding"/>
    <property type="evidence" value="ECO:0007669"/>
    <property type="project" value="InterPro"/>
</dbReference>
<keyword evidence="6" id="KW-0862">Zinc</keyword>
<comment type="similarity">
    <text evidence="1">Belongs to the AAA ATPase family. RarA/MGS1/WRNIP1 subfamily.</text>
</comment>
<dbReference type="InterPro" id="IPR003959">
    <property type="entry name" value="ATPase_AAA_core"/>
</dbReference>
<dbReference type="Gene3D" id="1.20.272.10">
    <property type="match status" value="1"/>
</dbReference>
<evidence type="ECO:0000256" key="7">
    <source>
        <dbReference type="ARBA" id="ARBA00022840"/>
    </source>
</evidence>
<feature type="region of interest" description="Disordered" evidence="10">
    <location>
        <begin position="22"/>
        <end position="148"/>
    </location>
</feature>
<dbReference type="Pfam" id="PF00004">
    <property type="entry name" value="AAA"/>
    <property type="match status" value="1"/>
</dbReference>
<evidence type="ECO:0000256" key="9">
    <source>
        <dbReference type="PROSITE-ProRule" id="PRU01256"/>
    </source>
</evidence>
<dbReference type="Gene3D" id="3.40.50.300">
    <property type="entry name" value="P-loop containing nucleotide triphosphate hydrolases"/>
    <property type="match status" value="1"/>
</dbReference>
<dbReference type="Pfam" id="PF16193">
    <property type="entry name" value="AAA_assoc_2"/>
    <property type="match status" value="1"/>
</dbReference>
<dbReference type="GO" id="GO:0005634">
    <property type="term" value="C:nucleus"/>
    <property type="evidence" value="ECO:0007669"/>
    <property type="project" value="TreeGrafter"/>
</dbReference>
<dbReference type="FunFam" id="3.40.50.300:FF:000345">
    <property type="entry name" value="AAA family ATPase"/>
    <property type="match status" value="1"/>
</dbReference>
<keyword evidence="8 9" id="KW-0234">DNA repair</keyword>
<keyword evidence="5 9" id="KW-0863">Zinc-finger</keyword>
<evidence type="ECO:0000256" key="8">
    <source>
        <dbReference type="ARBA" id="ARBA00023204"/>
    </source>
</evidence>
<keyword evidence="13" id="KW-1185">Reference proteome</keyword>
<dbReference type="PANTHER" id="PTHR13779">
    <property type="entry name" value="WERNER HELICASE-INTERACTING PROTEIN 1 FAMILY MEMBER"/>
    <property type="match status" value="1"/>
</dbReference>
<evidence type="ECO:0000313" key="12">
    <source>
        <dbReference type="EMBL" id="KAK1926355.1"/>
    </source>
</evidence>
<feature type="domain" description="UBZ4-type" evidence="11">
    <location>
        <begin position="1"/>
        <end position="28"/>
    </location>
</feature>
<dbReference type="InterPro" id="IPR008921">
    <property type="entry name" value="DNA_pol3_clamp-load_cplx_C"/>
</dbReference>
<dbReference type="FunFam" id="1.20.272.10:FF:000001">
    <property type="entry name" value="Putative AAA family ATPase"/>
    <property type="match status" value="1"/>
</dbReference>
<dbReference type="InterPro" id="IPR003593">
    <property type="entry name" value="AAA+_ATPase"/>
</dbReference>
<dbReference type="SUPFAM" id="SSF52540">
    <property type="entry name" value="P-loop containing nucleoside triphosphate hydrolases"/>
    <property type="match status" value="1"/>
</dbReference>
<proteinExistence type="inferred from homology"/>
<dbReference type="SMART" id="SM00382">
    <property type="entry name" value="AAA"/>
    <property type="match status" value="1"/>
</dbReference>
<gene>
    <name evidence="12" type="ORF">DB88DRAFT_435275</name>
</gene>
<evidence type="ECO:0000256" key="6">
    <source>
        <dbReference type="ARBA" id="ARBA00022833"/>
    </source>
</evidence>
<reference evidence="12" key="1">
    <citation type="submission" date="2023-02" db="EMBL/GenBank/DDBJ databases">
        <title>Identification and recombinant expression of a fungal hydrolase from Papiliotrema laurentii that hydrolyzes apple cutin and clears colloidal polyester polyurethane.</title>
        <authorList>
            <consortium name="DOE Joint Genome Institute"/>
            <person name="Roman V.A."/>
            <person name="Bojanowski C."/>
            <person name="Crable B.R."/>
            <person name="Wagner D.N."/>
            <person name="Hung C.S."/>
            <person name="Nadeau L.J."/>
            <person name="Schratz L."/>
            <person name="Haridas S."/>
            <person name="Pangilinan J."/>
            <person name="Lipzen A."/>
            <person name="Na H."/>
            <person name="Yan M."/>
            <person name="Ng V."/>
            <person name="Grigoriev I.V."/>
            <person name="Spatafora J.W."/>
            <person name="Barlow D."/>
            <person name="Biffinger J."/>
            <person name="Kelley-Loughnane N."/>
            <person name="Varaljay V.A."/>
            <person name="Crookes-Goodson W.J."/>
        </authorList>
    </citation>
    <scope>NUCLEOTIDE SEQUENCE</scope>
    <source>
        <strain evidence="12">5307AH</strain>
    </source>
</reference>
<dbReference type="GO" id="GO:0005524">
    <property type="term" value="F:ATP binding"/>
    <property type="evidence" value="ECO:0007669"/>
    <property type="project" value="UniProtKB-KW"/>
</dbReference>
<dbReference type="Pfam" id="PF12002">
    <property type="entry name" value="MgsA_C"/>
    <property type="match status" value="1"/>
</dbReference>